<organism evidence="1 2">
    <name type="scientific">Candidatus Ornithomonoglobus merdipullorum</name>
    <dbReference type="NCBI Taxonomy" id="2840895"/>
    <lineage>
        <taxon>Bacteria</taxon>
        <taxon>Bacillati</taxon>
        <taxon>Bacillota</taxon>
        <taxon>Clostridia</taxon>
        <taxon>Candidatus Ornithomonoglobus</taxon>
    </lineage>
</organism>
<sequence>MNYELRHFDTPLMRFSAEENTSIPEIEILWIDEENTKLLPLDLELSGESVRKWLKNRSIPKNRAYVNRILSKSGLSLNRPMDIIKVSKGLSLNDCYWVTEEGFSGSFAEYNLYDNRFSRRLALIAFTGYGSAVRSSLASSPEFTTNGMLPKCWRRINGSIYLYKGGTSGASNTGNEPYAEFYASQIAEAMGIDAVKYTLSRWKGALCSVCGLFTSKEYSFMPVGRLVTSGGMEAVRKYYCALGEKYTDALDDMLVLDAVILNTDRHFGNFGFLIDNKTNEISLPAPLFDHGNSLLNYAAEDDLCSKSDLDLYISTLYPCVYDDFIGTAKAVLSARHREGLRRLLEFRFKRHGRYNLPKDRLETLETLVRERARFLLQ</sequence>
<proteinExistence type="predicted"/>
<gene>
    <name evidence="1" type="ORF">IAA61_04250</name>
</gene>
<name>A0A9D1MAX0_9FIRM</name>
<dbReference type="AlphaFoldDB" id="A0A9D1MAX0"/>
<evidence type="ECO:0000313" key="1">
    <source>
        <dbReference type="EMBL" id="HIU57010.1"/>
    </source>
</evidence>
<dbReference type="Gene3D" id="1.10.1070.20">
    <property type="match status" value="1"/>
</dbReference>
<dbReference type="Proteomes" id="UP000824109">
    <property type="component" value="Unassembled WGS sequence"/>
</dbReference>
<comment type="caution">
    <text evidence="1">The sequence shown here is derived from an EMBL/GenBank/DDBJ whole genome shotgun (WGS) entry which is preliminary data.</text>
</comment>
<evidence type="ECO:0000313" key="2">
    <source>
        <dbReference type="Proteomes" id="UP000824109"/>
    </source>
</evidence>
<reference evidence="1" key="1">
    <citation type="submission" date="2020-10" db="EMBL/GenBank/DDBJ databases">
        <authorList>
            <person name="Gilroy R."/>
        </authorList>
    </citation>
    <scope>NUCLEOTIDE SEQUENCE</scope>
    <source>
        <strain evidence="1">USAMLcec3-3695</strain>
    </source>
</reference>
<reference evidence="1" key="2">
    <citation type="journal article" date="2021" name="PeerJ">
        <title>Extensive microbial diversity within the chicken gut microbiome revealed by metagenomics and culture.</title>
        <authorList>
            <person name="Gilroy R."/>
            <person name="Ravi A."/>
            <person name="Getino M."/>
            <person name="Pursley I."/>
            <person name="Horton D.L."/>
            <person name="Alikhan N.F."/>
            <person name="Baker D."/>
            <person name="Gharbi K."/>
            <person name="Hall N."/>
            <person name="Watson M."/>
            <person name="Adriaenssens E.M."/>
            <person name="Foster-Nyarko E."/>
            <person name="Jarju S."/>
            <person name="Secka A."/>
            <person name="Antonio M."/>
            <person name="Oren A."/>
            <person name="Chaudhuri R.R."/>
            <person name="La Ragione R."/>
            <person name="Hildebrand F."/>
            <person name="Pallen M.J."/>
        </authorList>
    </citation>
    <scope>NUCLEOTIDE SEQUENCE</scope>
    <source>
        <strain evidence="1">USAMLcec3-3695</strain>
    </source>
</reference>
<accession>A0A9D1MAX0</accession>
<dbReference type="EMBL" id="DVNB01000046">
    <property type="protein sequence ID" value="HIU57010.1"/>
    <property type="molecule type" value="Genomic_DNA"/>
</dbReference>
<protein>
    <submittedName>
        <fullName evidence="1">XRE family transcriptional regulator</fullName>
    </submittedName>
</protein>